<dbReference type="RefSeq" id="WP_264144002.1">
    <property type="nucleotide sequence ID" value="NZ_JAOYEY010000047.1"/>
</dbReference>
<evidence type="ECO:0000256" key="3">
    <source>
        <dbReference type="ARBA" id="ARBA00022723"/>
    </source>
</evidence>
<evidence type="ECO:0000313" key="8">
    <source>
        <dbReference type="Proteomes" id="UP001526147"/>
    </source>
</evidence>
<name>A0ABT3DL79_9BACI</name>
<dbReference type="Proteomes" id="UP001526147">
    <property type="component" value="Unassembled WGS sequence"/>
</dbReference>
<comment type="caution">
    <text evidence="7">The sequence shown here is derived from an EMBL/GenBank/DDBJ whole genome shotgun (WGS) entry which is preliminary data.</text>
</comment>
<keyword evidence="3" id="KW-0479">Metal-binding</keyword>
<dbReference type="EMBL" id="JAOYEY010000047">
    <property type="protein sequence ID" value="MCV9887797.1"/>
    <property type="molecule type" value="Genomic_DNA"/>
</dbReference>
<dbReference type="Gene3D" id="3.60.15.10">
    <property type="entry name" value="Ribonuclease Z/Hydroxyacylglutathione hydrolase-like"/>
    <property type="match status" value="1"/>
</dbReference>
<protein>
    <submittedName>
        <fullName evidence="7">MBL fold metallo-hydrolase</fullName>
    </submittedName>
</protein>
<organism evidence="7 8">
    <name type="scientific">Metabacillus halosaccharovorans</name>
    <dbReference type="NCBI Taxonomy" id="930124"/>
    <lineage>
        <taxon>Bacteria</taxon>
        <taxon>Bacillati</taxon>
        <taxon>Bacillota</taxon>
        <taxon>Bacilli</taxon>
        <taxon>Bacillales</taxon>
        <taxon>Bacillaceae</taxon>
        <taxon>Metabacillus</taxon>
    </lineage>
</organism>
<dbReference type="CDD" id="cd07730">
    <property type="entry name" value="metallo-hydrolase-like_MBL-fold"/>
    <property type="match status" value="1"/>
</dbReference>
<evidence type="ECO:0000259" key="6">
    <source>
        <dbReference type="SMART" id="SM00849"/>
    </source>
</evidence>
<gene>
    <name evidence="7" type="ORF">OIH86_19310</name>
</gene>
<evidence type="ECO:0000256" key="5">
    <source>
        <dbReference type="ARBA" id="ARBA00022833"/>
    </source>
</evidence>
<sequence length="283" mass="32125">MTIEMVKLFECGYCTHPEKVINPKGSLKKIKFPATVALLKHPTKGYILFDTGYSGKFLEATKSFPYSFYAKLTPVFFTEAQSIKNQLRSEGIHSSEIRYIILSHFHGDHTAGLKDFPSAKILTFKKAYDHIKQFNKVKALTKGCLVDLLPDDLDKRIDFIDVHPEISLSSQFQPFQKGFDVFGDRSLFAIDLTGHAIGQLGIFVSLESGKKILLCADAVWTSQAYEELQFPHKITKLLIEDGSAYKKNIKKLHDLSKNSPEIDILPTHCQKTWNLVKEGYIYE</sequence>
<dbReference type="PANTHER" id="PTHR42978">
    <property type="entry name" value="QUORUM-QUENCHING LACTONASE YTNP-RELATED-RELATED"/>
    <property type="match status" value="1"/>
</dbReference>
<dbReference type="SMART" id="SM00849">
    <property type="entry name" value="Lactamase_B"/>
    <property type="match status" value="1"/>
</dbReference>
<evidence type="ECO:0000256" key="2">
    <source>
        <dbReference type="ARBA" id="ARBA00007749"/>
    </source>
</evidence>
<comment type="cofactor">
    <cofactor evidence="1">
        <name>Zn(2+)</name>
        <dbReference type="ChEBI" id="CHEBI:29105"/>
    </cofactor>
</comment>
<dbReference type="SUPFAM" id="SSF56281">
    <property type="entry name" value="Metallo-hydrolase/oxidoreductase"/>
    <property type="match status" value="1"/>
</dbReference>
<dbReference type="Pfam" id="PF00753">
    <property type="entry name" value="Lactamase_B"/>
    <property type="match status" value="1"/>
</dbReference>
<feature type="domain" description="Metallo-beta-lactamase" evidence="6">
    <location>
        <begin position="33"/>
        <end position="268"/>
    </location>
</feature>
<evidence type="ECO:0000256" key="4">
    <source>
        <dbReference type="ARBA" id="ARBA00022801"/>
    </source>
</evidence>
<reference evidence="7 8" key="1">
    <citation type="submission" date="2022-10" db="EMBL/GenBank/DDBJ databases">
        <title>Draft genome assembly of moderately radiation resistant bacterium Metabacillus halosaccharovorans.</title>
        <authorList>
            <person name="Pal S."/>
            <person name="Gopinathan A."/>
        </authorList>
    </citation>
    <scope>NUCLEOTIDE SEQUENCE [LARGE SCALE GENOMIC DNA]</scope>
    <source>
        <strain evidence="7 8">VITHBRA001</strain>
    </source>
</reference>
<keyword evidence="8" id="KW-1185">Reference proteome</keyword>
<dbReference type="InterPro" id="IPR051013">
    <property type="entry name" value="MBL_superfamily_lactonases"/>
</dbReference>
<dbReference type="InterPro" id="IPR036866">
    <property type="entry name" value="RibonucZ/Hydroxyglut_hydro"/>
</dbReference>
<proteinExistence type="inferred from homology"/>
<dbReference type="InterPro" id="IPR001279">
    <property type="entry name" value="Metallo-B-lactamas"/>
</dbReference>
<keyword evidence="5" id="KW-0862">Zinc</keyword>
<dbReference type="PANTHER" id="PTHR42978:SF2">
    <property type="entry name" value="102 KBASES UNSTABLE REGION: FROM 1 TO 119443"/>
    <property type="match status" value="1"/>
</dbReference>
<evidence type="ECO:0000256" key="1">
    <source>
        <dbReference type="ARBA" id="ARBA00001947"/>
    </source>
</evidence>
<accession>A0ABT3DL79</accession>
<evidence type="ECO:0000313" key="7">
    <source>
        <dbReference type="EMBL" id="MCV9887797.1"/>
    </source>
</evidence>
<keyword evidence="4" id="KW-0378">Hydrolase</keyword>
<comment type="similarity">
    <text evidence="2">Belongs to the metallo-beta-lactamase superfamily.</text>
</comment>